<organism evidence="1 2">
    <name type="scientific">Almyronema epifaneia S1</name>
    <dbReference type="NCBI Taxonomy" id="2991925"/>
    <lineage>
        <taxon>Bacteria</taxon>
        <taxon>Bacillati</taxon>
        <taxon>Cyanobacteriota</taxon>
        <taxon>Cyanophyceae</taxon>
        <taxon>Nodosilineales</taxon>
        <taxon>Nodosilineaceae</taxon>
        <taxon>Almyronema</taxon>
        <taxon>Almyronema epifaneia</taxon>
    </lineage>
</organism>
<dbReference type="RefSeq" id="WP_377963930.1">
    <property type="nucleotide sequence ID" value="NZ_JBHZOL010000061.1"/>
</dbReference>
<name>A0ABW6IDQ9_9CYAN</name>
<evidence type="ECO:0000313" key="1">
    <source>
        <dbReference type="EMBL" id="MFE4106303.1"/>
    </source>
</evidence>
<comment type="caution">
    <text evidence="1">The sequence shown here is derived from an EMBL/GenBank/DDBJ whole genome shotgun (WGS) entry which is preliminary data.</text>
</comment>
<protein>
    <recommendedName>
        <fullName evidence="3">Carboxypeptidase regulatory-like domain-containing protein</fullName>
    </recommendedName>
</protein>
<reference evidence="1 2" key="1">
    <citation type="submission" date="2024-10" db="EMBL/GenBank/DDBJ databases">
        <authorList>
            <person name="Ratan Roy A."/>
            <person name="Morales Sandoval P.H."/>
            <person name="De Los Santos Villalobos S."/>
            <person name="Chakraborty S."/>
            <person name="Mukherjee J."/>
        </authorList>
    </citation>
    <scope>NUCLEOTIDE SEQUENCE [LARGE SCALE GENOMIC DNA]</scope>
    <source>
        <strain evidence="1 2">S1</strain>
    </source>
</reference>
<proteinExistence type="predicted"/>
<dbReference type="EMBL" id="JBHZOL010000061">
    <property type="protein sequence ID" value="MFE4106303.1"/>
    <property type="molecule type" value="Genomic_DNA"/>
</dbReference>
<dbReference type="Proteomes" id="UP001600165">
    <property type="component" value="Unassembled WGS sequence"/>
</dbReference>
<gene>
    <name evidence="1" type="ORF">ACFVKH_08450</name>
</gene>
<evidence type="ECO:0000313" key="2">
    <source>
        <dbReference type="Proteomes" id="UP001600165"/>
    </source>
</evidence>
<evidence type="ECO:0008006" key="3">
    <source>
        <dbReference type="Google" id="ProtNLM"/>
    </source>
</evidence>
<keyword evidence="2" id="KW-1185">Reference proteome</keyword>
<sequence>MLRTEINPDRQPLNKLQSQRLAALSELSVKEIAGLSVAEISEKFRWRIDPELLLFRRLCGRVVKQDPDTGAEYPVPFATVHVEDTDCNFLGFFPKASPWSWLFPTFCRREEIATVTTDACGRFCVYIPRWEIDWILRFRRERFCFPDIFIKPSIRDLLAELQTPDVIRPPQPQPDPIPLLKDGGLTLQRAEQLVGAATARKLAALEASATFGSTTLQQQQLLASSGFSQPLPPPLPTKLRELRHSDQANQAMDKMRLNIAAQLKLDAQRLEGLDFDRYVGPFRRCVDFVIPEWTPIFDVPDITFRVTQDVDGDGDEEVIYAESFFDVRWNSGSLPDVKLVASQIALAGVACDAPPVACQDVASITSVGLMPVVNPASPTDPYHDAVSGYGRRPNRPHPSGALVDPLPNPLAEVPYAGTLQLYGCNQVQGASFYRLRYRFNNGAAIPFTGLSWPLYRLVGGVSQIFWQSADTAGWYPVLPATENWSPANLLLNWPTRSYQNGLYTVEVELGNASKEVIGSATPINFRVDNSAPTAQFTQLRWRVEGGIWSEPIELICPVIQRPIIAGQPANLEFEVSYLATASHLRSVSLSGGGCGSGSPILSSALSTAQHWHSDPADNSVTNVATFSLPGNAAQGAYSFSLFASSRAFNPAGGDGGFEADWNYDPLEIYVIPRLPVAVVNV</sequence>
<accession>A0ABW6IDQ9</accession>